<gene>
    <name evidence="3" type="ORF">EM848_05175</name>
    <name evidence="2" type="ORF">EMO90_02110</name>
</gene>
<evidence type="ECO:0000313" key="5">
    <source>
        <dbReference type="Proteomes" id="UP000374630"/>
    </source>
</evidence>
<dbReference type="RefSeq" id="WP_150353875.1">
    <property type="nucleotide sequence ID" value="NZ_RZNZ01000002.1"/>
</dbReference>
<organism evidence="3 4">
    <name type="scientific">Bifidobacterium vespertilionis</name>
    <dbReference type="NCBI Taxonomy" id="2562524"/>
    <lineage>
        <taxon>Bacteria</taxon>
        <taxon>Bacillati</taxon>
        <taxon>Actinomycetota</taxon>
        <taxon>Actinomycetes</taxon>
        <taxon>Bifidobacteriales</taxon>
        <taxon>Bifidobacteriaceae</taxon>
        <taxon>Bifidobacterium</taxon>
    </lineage>
</organism>
<dbReference type="Proteomes" id="UP000374630">
    <property type="component" value="Unassembled WGS sequence"/>
</dbReference>
<dbReference type="EMBL" id="RZNZ01000002">
    <property type="protein sequence ID" value="KAA8822017.1"/>
    <property type="molecule type" value="Genomic_DNA"/>
</dbReference>
<protein>
    <submittedName>
        <fullName evidence="3">Uncharacterized protein</fullName>
    </submittedName>
</protein>
<dbReference type="Proteomes" id="UP000345527">
    <property type="component" value="Unassembled WGS sequence"/>
</dbReference>
<proteinExistence type="predicted"/>
<reference evidence="4 5" key="1">
    <citation type="journal article" date="2019" name="Syst. Appl. Microbiol.">
        <title>Characterization of Bifidobacterium species in feaces of the Egyptian fruit bat: Description of B. vespertilionis sp. nov. and B. rousetti sp. nov.</title>
        <authorList>
            <person name="Modesto M."/>
            <person name="Satti M."/>
            <person name="Watanabe K."/>
            <person name="Puglisi E."/>
            <person name="Morelli L."/>
            <person name="Huang C.-H."/>
            <person name="Liou J.-S."/>
            <person name="Miyashita M."/>
            <person name="Tamura T."/>
            <person name="Saito S."/>
            <person name="Mori K."/>
            <person name="Huang L."/>
            <person name="Sciavilla P."/>
            <person name="Sandri C."/>
            <person name="Spiezio C."/>
            <person name="Vitali F."/>
            <person name="Cavalieri D."/>
            <person name="Perpetuini G."/>
            <person name="Tofalo R."/>
            <person name="Bonetti A."/>
            <person name="Arita M."/>
            <person name="Mattarelli P."/>
        </authorList>
    </citation>
    <scope>NUCLEOTIDE SEQUENCE [LARGE SCALE GENOMIC DNA]</scope>
    <source>
        <strain evidence="2 5">RST16</strain>
        <strain evidence="3 4">RST8</strain>
    </source>
</reference>
<dbReference type="AlphaFoldDB" id="A0A5J5E3U8"/>
<dbReference type="EMBL" id="RZOA01000008">
    <property type="protein sequence ID" value="KAA8823542.1"/>
    <property type="molecule type" value="Genomic_DNA"/>
</dbReference>
<evidence type="ECO:0000313" key="2">
    <source>
        <dbReference type="EMBL" id="KAA8822017.1"/>
    </source>
</evidence>
<accession>A0A5J5E3U8</accession>
<keyword evidence="5" id="KW-1185">Reference proteome</keyword>
<evidence type="ECO:0000313" key="3">
    <source>
        <dbReference type="EMBL" id="KAA8823542.1"/>
    </source>
</evidence>
<name>A0A5J5E3U8_9BIFI</name>
<evidence type="ECO:0000313" key="4">
    <source>
        <dbReference type="Proteomes" id="UP000345527"/>
    </source>
</evidence>
<feature type="region of interest" description="Disordered" evidence="1">
    <location>
        <begin position="43"/>
        <end position="72"/>
    </location>
</feature>
<sequence>MSKSGEFQWAQWRVALDAKRGTNAGASVVAKGSAATRIAQPFRSGAFPSKSGGKGFMPFKATGHKGGISRQH</sequence>
<evidence type="ECO:0000256" key="1">
    <source>
        <dbReference type="SAM" id="MobiDB-lite"/>
    </source>
</evidence>
<comment type="caution">
    <text evidence="3">The sequence shown here is derived from an EMBL/GenBank/DDBJ whole genome shotgun (WGS) entry which is preliminary data.</text>
</comment>